<proteinExistence type="predicted"/>
<comment type="caution">
    <text evidence="1">The sequence shown here is derived from an EMBL/GenBank/DDBJ whole genome shotgun (WGS) entry which is preliminary data.</text>
</comment>
<dbReference type="Proteomes" id="UP000078368">
    <property type="component" value="Unassembled WGS sequence"/>
</dbReference>
<sequence>MSESSVFRPGIGNQPSYTASNIRYSDGRMTATLQGGYPADSVDTPGSSRVTSIYRDLEAGECIDHPGVGTFTLMYVNPIVIPFAVGGGPTATFQFVPAPGFIAYWDKESEVNR</sequence>
<gene>
    <name evidence="1" type="ORF">A4H34_00605</name>
</gene>
<keyword evidence="2" id="KW-1185">Reference proteome</keyword>
<dbReference type="EMBL" id="LVZK01000001">
    <property type="protein sequence ID" value="OAP85736.1"/>
    <property type="molecule type" value="Genomic_DNA"/>
</dbReference>
<organism evidence="1 2">
    <name type="scientific">Peptidiphaga gingivicola</name>
    <dbReference type="NCBI Taxonomy" id="2741497"/>
    <lineage>
        <taxon>Bacteria</taxon>
        <taxon>Bacillati</taxon>
        <taxon>Actinomycetota</taxon>
        <taxon>Actinomycetes</taxon>
        <taxon>Actinomycetales</taxon>
        <taxon>Actinomycetaceae</taxon>
        <taxon>Peptidiphaga</taxon>
    </lineage>
</organism>
<reference evidence="1 2" key="1">
    <citation type="submission" date="2016-04" db="EMBL/GenBank/DDBJ databases">
        <title>Peptidophaga gingivicola gen. nov., sp. nov., isolated from human subgingival plaque.</title>
        <authorList>
            <person name="Beall C.J."/>
            <person name="Mokrzan E.M."/>
            <person name="Griffen A.L."/>
            <person name="Leys E.J."/>
        </authorList>
    </citation>
    <scope>NUCLEOTIDE SEQUENCE [LARGE SCALE GENOMIC DNA]</scope>
    <source>
        <strain evidence="1 2">BA112</strain>
    </source>
</reference>
<name>A0A179B1Y9_9ACTO</name>
<dbReference type="STRING" id="1823756.A4H34_00605"/>
<evidence type="ECO:0000313" key="1">
    <source>
        <dbReference type="EMBL" id="OAP85736.1"/>
    </source>
</evidence>
<dbReference type="AlphaFoldDB" id="A0A179B1Y9"/>
<evidence type="ECO:0000313" key="2">
    <source>
        <dbReference type="Proteomes" id="UP000078368"/>
    </source>
</evidence>
<protein>
    <submittedName>
        <fullName evidence="1">Uncharacterized protein</fullName>
    </submittedName>
</protein>
<accession>A0A179B1Y9</accession>